<dbReference type="Pfam" id="PF17973">
    <property type="entry name" value="bMG10"/>
    <property type="match status" value="1"/>
</dbReference>
<comment type="caution">
    <text evidence="4">The sequence shown here is derived from an EMBL/GenBank/DDBJ whole genome shotgun (WGS) entry which is preliminary data.</text>
</comment>
<feature type="domain" description="Alpha-2-macroglobulin" evidence="3">
    <location>
        <begin position="1301"/>
        <end position="1391"/>
    </location>
</feature>
<evidence type="ECO:0000256" key="1">
    <source>
        <dbReference type="ARBA" id="ARBA00010556"/>
    </source>
</evidence>
<protein>
    <submittedName>
        <fullName evidence="4">Alpha-2-macroglobulin</fullName>
    </submittedName>
</protein>
<dbReference type="SUPFAM" id="SSF48239">
    <property type="entry name" value="Terpenoid cyclases/Protein prenyltransferases"/>
    <property type="match status" value="1"/>
</dbReference>
<accession>A0A917J118</accession>
<dbReference type="Proteomes" id="UP000627292">
    <property type="component" value="Unassembled WGS sequence"/>
</dbReference>
<evidence type="ECO:0000256" key="2">
    <source>
        <dbReference type="SAM" id="SignalP"/>
    </source>
</evidence>
<evidence type="ECO:0000259" key="3">
    <source>
        <dbReference type="SMART" id="SM01360"/>
    </source>
</evidence>
<dbReference type="InterPro" id="IPR001599">
    <property type="entry name" value="Macroglobln_a2"/>
</dbReference>
<dbReference type="InterPro" id="IPR008930">
    <property type="entry name" value="Terpenoid_cyclase/PrenylTrfase"/>
</dbReference>
<dbReference type="InterPro" id="IPR051802">
    <property type="entry name" value="YfhM-like"/>
</dbReference>
<dbReference type="InterPro" id="IPR047565">
    <property type="entry name" value="Alpha-macroglob_thiol-ester_cl"/>
</dbReference>
<keyword evidence="5" id="KW-1185">Reference proteome</keyword>
<dbReference type="Pfam" id="PF07715">
    <property type="entry name" value="Plug"/>
    <property type="match status" value="1"/>
</dbReference>
<reference evidence="4" key="1">
    <citation type="journal article" date="2014" name="Int. J. Syst. Evol. Microbiol.">
        <title>Complete genome sequence of Corynebacterium casei LMG S-19264T (=DSM 44701T), isolated from a smear-ripened cheese.</title>
        <authorList>
            <consortium name="US DOE Joint Genome Institute (JGI-PGF)"/>
            <person name="Walter F."/>
            <person name="Albersmeier A."/>
            <person name="Kalinowski J."/>
            <person name="Ruckert C."/>
        </authorList>
    </citation>
    <scope>NUCLEOTIDE SEQUENCE</scope>
    <source>
        <strain evidence="4">CGMCC 1.15290</strain>
    </source>
</reference>
<reference evidence="4" key="2">
    <citation type="submission" date="2020-09" db="EMBL/GenBank/DDBJ databases">
        <authorList>
            <person name="Sun Q."/>
            <person name="Zhou Y."/>
        </authorList>
    </citation>
    <scope>NUCLEOTIDE SEQUENCE</scope>
    <source>
        <strain evidence="4">CGMCC 1.15290</strain>
    </source>
</reference>
<name>A0A917J118_9BACT</name>
<dbReference type="Gene3D" id="2.60.40.1930">
    <property type="match status" value="1"/>
</dbReference>
<dbReference type="SMART" id="SM01419">
    <property type="entry name" value="Thiol-ester_cl"/>
    <property type="match status" value="1"/>
</dbReference>
<keyword evidence="2" id="KW-0732">Signal</keyword>
<dbReference type="PANTHER" id="PTHR40094:SF1">
    <property type="entry name" value="UBIQUITIN DOMAIN-CONTAINING PROTEIN"/>
    <property type="match status" value="1"/>
</dbReference>
<feature type="signal peptide" evidence="2">
    <location>
        <begin position="1"/>
        <end position="32"/>
    </location>
</feature>
<gene>
    <name evidence="4" type="ORF">GCM10011379_38800</name>
</gene>
<dbReference type="GO" id="GO:0004866">
    <property type="term" value="F:endopeptidase inhibitor activity"/>
    <property type="evidence" value="ECO:0007669"/>
    <property type="project" value="InterPro"/>
</dbReference>
<organism evidence="4 5">
    <name type="scientific">Filimonas zeae</name>
    <dbReference type="NCBI Taxonomy" id="1737353"/>
    <lineage>
        <taxon>Bacteria</taxon>
        <taxon>Pseudomonadati</taxon>
        <taxon>Bacteroidota</taxon>
        <taxon>Chitinophagia</taxon>
        <taxon>Chitinophagales</taxon>
        <taxon>Chitinophagaceae</taxon>
        <taxon>Filimonas</taxon>
    </lineage>
</organism>
<dbReference type="NCBIfam" id="TIGR04057">
    <property type="entry name" value="SusC_RagA_signa"/>
    <property type="match status" value="1"/>
</dbReference>
<proteinExistence type="inferred from homology"/>
<evidence type="ECO:0000313" key="5">
    <source>
        <dbReference type="Proteomes" id="UP000627292"/>
    </source>
</evidence>
<evidence type="ECO:0000313" key="4">
    <source>
        <dbReference type="EMBL" id="GGH75324.1"/>
    </source>
</evidence>
<dbReference type="InterPro" id="IPR041246">
    <property type="entry name" value="Bact_MG10"/>
</dbReference>
<dbReference type="PANTHER" id="PTHR40094">
    <property type="entry name" value="ALPHA-2-MACROGLOBULIN HOMOLOG"/>
    <property type="match status" value="1"/>
</dbReference>
<dbReference type="Pfam" id="PF00207">
    <property type="entry name" value="A2M"/>
    <property type="match status" value="1"/>
</dbReference>
<dbReference type="Pfam" id="PF01835">
    <property type="entry name" value="MG2"/>
    <property type="match status" value="1"/>
</dbReference>
<dbReference type="Gene3D" id="1.50.10.20">
    <property type="match status" value="1"/>
</dbReference>
<dbReference type="SUPFAM" id="SSF56935">
    <property type="entry name" value="Porins"/>
    <property type="match status" value="1"/>
</dbReference>
<feature type="chain" id="PRO_5037893473" evidence="2">
    <location>
        <begin position="33"/>
        <end position="2078"/>
    </location>
</feature>
<dbReference type="EMBL" id="BMIB01000004">
    <property type="protein sequence ID" value="GGH75324.1"/>
    <property type="molecule type" value="Genomic_DNA"/>
</dbReference>
<dbReference type="InterPro" id="IPR002890">
    <property type="entry name" value="MG2"/>
</dbReference>
<dbReference type="InterPro" id="IPR012910">
    <property type="entry name" value="Plug_dom"/>
</dbReference>
<sequence length="2078" mass="232893">MYIALTQKMIQMKNNSLALLAALLLCTSGLLAQSVPDSFPTQWKLIDSLLWKSSLPKSALDQVNKLYQKASTQKNEPQAIKTLLYRLYITRQIQDVSDSAQLKNIEREIDKAFSVPQKSILRVLLAKNYNNILDNNSWQIRNRTNTSVKPGDVETWTNRDFLTTIDSIYQAALAPAATLQQTSLSGFEAIIVKGNARYLRPTLYDLLANDAIEYYAAHFNTQPNNSQISNEQATALLAPAEAFLQYRFTISESYATQQLIQGYQKLLQFHKQDAKPDAFIDADINRISWAYANCRHPKKDSLYLQTLKQLINKYEDNPVAAQAIYLHASFYAARAATYQPLSDTQYRYDYITAKSIIDKALSHQKAPSEGSSNMQQLLKSIQTPALTNQVERINLPAQPFRAYIRYRNTPMLYGKIFRFGALNDSIPGTISYDTTLYQFIAKQTPFRQFSQPLPVTNDYQQHSTEIKIDGLPAGRYLLVTSGNSQFTKDNGTVGIQIFTVSAISYLQYGADYFVLNRETGQPISNAKASFTKNEWNSRLRKYIKSKPVIVTTDKNGHFTFASSDYQLALYTSNDTLLTQDNIYYSNPTNHDFKSVQISFFTDRSIYRPGQTAYFKGIAYQSSQQNRKPELYTSKDSLHIFLYNPNGSLTDSLWVSTNEYGSFKGQFTFPQGLLTGRYNIQVANNNNKGINTYGSTDVMVEEYKRPKFYLAFDTLSGSYRLNDSVTVTGRATNYTGATVSGGKATYTITRNTYFPYPWLFKTTRMPYSNPQVVASGTVTTKDDGSFVIKFAAQPDSSVQAGNKPQFNFNVDVSVTDISGETRQGNTQLSVGYQSLVVKIQLPSVTESKAFTHIPVQVQNLAGKEVSSRVQITLSPLEAPSRLIRERYWNAPDQFVMTKEEYISLFPHDEYGEETNHLNWNKKAAIINTTYNTSSTDAEDKGFALPSTLQAGWYVVEASVVEHGDTLKDIGYVQVFENNKNLPVTAYLWHYNDKTSVTPGNTLELKTGSSASNVYVIENILRGDSKVGTFSYYQLQNGVKTTSIPVTEADRGGISVSRAFVIHNRVYEMRDDITVPYDNKLLKVSYKTFRNKTEPGSKETWSVQVSGSNGTKAAAELLTAMYDASLDQFNPHNWFSPAIWPSYYNPYYWSHGQGFSTSTSHIPARGYYENDQEYFSKIYDQLADANSLGLVSQTENNWTSSGRPRQLYERMAAPVSAAAAAEEKIAIRGMAAAKKASAPLVMIDGQPGSMSDVSANAIGYLDILKDESATALYGSRAANGVVIITTKKGNEQPVQTRKNFNETAFFFPQLYADTSGTYTFSFEMPESLTQWRWLSLAHTKDLSFGTQSQTIVSQKTMMAQLNAPRFLCQGDEATLTATISNLDSVALDGNIQLELIDAVTLQPVNDQLGNKNATQSFTVKPRVNTAISFPVIVPANFNHPLTWRITARANQYSDGEENTLPVLSNRMLVTETLPLLLKGNTTKQYKLDKLVNNTSTTLSTESVTVEYTSNPIWQAVQALPYLAEYPHECAEQTFNRFYANALAAQIVNKHPQIKAAFELWKNDSSFTTGKLAQNESLKQILLEETPWVLQAESEAQQRKNIALLFDVVKMSNSAESALQKLEQQQLPEGSFSWFKGGNADRYITTYVVTGIGKLLKANAIPAAYKTRLLAVAANAITWMDEKVEEDYKSFTRINSKNKVFLANHLIQYLYARSYFTGTRIKSGKATELLWAEARKYWNKQNNYNKALLAVSLARNGQKQFAVNSILPSILENAVEDSTKGMYWKDRVTCFWYTAPIEHQATMMLATAELSNNFSNKSLTDAYDNMRTWLLLNKQTNHWGTTVATADACYALLLKADQLQSNRQVTIQLGNKQISSADNVKQAGSGYFKQRIDGASVTPDMGNVTVTTRSVIDATNKTAVSYGAVYWQYFENTDKITAATGNPLAVTKKWFIEKTTGTNKELVALTGNSEVKVGDKLVVQLIVSSDRDMEYVHVKDMRAATMEPVNVLSGYKWQDALGYYEATKDASTNFFIDNLRKGTYILSYPVFITNTGTFNAGIATAQCMYAPEFTSHSEGWKLTVK</sequence>
<dbReference type="InterPro" id="IPR023997">
    <property type="entry name" value="TonB-dep_OMP_SusC/RagA_CS"/>
</dbReference>
<dbReference type="InterPro" id="IPR037066">
    <property type="entry name" value="Plug_dom_sf"/>
</dbReference>
<comment type="similarity">
    <text evidence="1">Belongs to the protease inhibitor I39 (alpha-2-macroglobulin) family. Bacterial alpha-2-macroglobulin subfamily.</text>
</comment>
<dbReference type="SMART" id="SM01360">
    <property type="entry name" value="A2M"/>
    <property type="match status" value="1"/>
</dbReference>
<dbReference type="Gene3D" id="2.170.130.10">
    <property type="entry name" value="TonB-dependent receptor, plug domain"/>
    <property type="match status" value="1"/>
</dbReference>